<evidence type="ECO:0000313" key="5">
    <source>
        <dbReference type="EMBL" id="KAF9875394.1"/>
    </source>
</evidence>
<comment type="caution">
    <text evidence="5">The sequence shown here is derived from an EMBL/GenBank/DDBJ whole genome shotgun (WGS) entry which is preliminary data.</text>
</comment>
<keyword evidence="3" id="KW-1133">Transmembrane helix</keyword>
<dbReference type="Pfam" id="PF07690">
    <property type="entry name" value="MFS_1"/>
    <property type="match status" value="1"/>
</dbReference>
<protein>
    <recommendedName>
        <fullName evidence="4">Major facilitator superfamily (MFS) profile domain-containing protein</fullName>
    </recommendedName>
</protein>
<dbReference type="GO" id="GO:0016020">
    <property type="term" value="C:membrane"/>
    <property type="evidence" value="ECO:0007669"/>
    <property type="project" value="UniProtKB-SubCell"/>
</dbReference>
<feature type="transmembrane region" description="Helical" evidence="3">
    <location>
        <begin position="250"/>
        <end position="274"/>
    </location>
</feature>
<dbReference type="OrthoDB" id="4848441at2759"/>
<dbReference type="InterPro" id="IPR011701">
    <property type="entry name" value="MFS"/>
</dbReference>
<proteinExistence type="predicted"/>
<comment type="subcellular location">
    <subcellularLocation>
        <location evidence="1">Membrane</location>
        <topology evidence="1">Multi-pass membrane protein</topology>
    </subcellularLocation>
</comment>
<dbReference type="InterPro" id="IPR046539">
    <property type="entry name" value="DUF6604"/>
</dbReference>
<feature type="domain" description="Major facilitator superfamily (MFS) profile" evidence="4">
    <location>
        <begin position="1"/>
        <end position="429"/>
    </location>
</feature>
<feature type="region of interest" description="Disordered" evidence="2">
    <location>
        <begin position="1"/>
        <end position="55"/>
    </location>
</feature>
<dbReference type="EMBL" id="JAATWM020000022">
    <property type="protein sequence ID" value="KAF9875394.1"/>
    <property type="molecule type" value="Genomic_DNA"/>
</dbReference>
<dbReference type="Gene3D" id="1.20.1250.20">
    <property type="entry name" value="MFS general substrate transporter like domains"/>
    <property type="match status" value="1"/>
</dbReference>
<feature type="transmembrane region" description="Helical" evidence="3">
    <location>
        <begin position="87"/>
        <end position="109"/>
    </location>
</feature>
<dbReference type="PROSITE" id="PS50850">
    <property type="entry name" value="MFS"/>
    <property type="match status" value="1"/>
</dbReference>
<feature type="compositionally biased region" description="Basic residues" evidence="2">
    <location>
        <begin position="599"/>
        <end position="620"/>
    </location>
</feature>
<dbReference type="RefSeq" id="XP_038744855.1">
    <property type="nucleotide sequence ID" value="XM_038889931.1"/>
</dbReference>
<evidence type="ECO:0000259" key="4">
    <source>
        <dbReference type="PROSITE" id="PS50850"/>
    </source>
</evidence>
<dbReference type="Pfam" id="PF20253">
    <property type="entry name" value="DUF6604"/>
    <property type="match status" value="2"/>
</dbReference>
<sequence length="2369" mass="267921">MAQSDNSPTEKSKAAGPLLPSAGKQLASYGADETQKDTMPKESFPAQHEDPTPAQDVYPEGGTKAWYVVLGSFCAMLSLREYTASQLGWIFSVYLFVVYLIGIIVGPAFDKYGHRILVAAGSVIMVAGLVVLSFCSEYYQIILTFSIMAGIGGSLINTPSFAVIGHWFNTRRGLAMGLAATGGSFGGIVFPFVLQAALPRFGFSWSMRLLGLIYLVLAIPANLFMRTRLPPSEKFDSIWPDIRLFKDAKFVFCCGGIFFMEYGVLIPLTYIISFSVSKGQNASTSYLLPILLNAGSVVGRAAPGFLADHIGRFNTIILTVGLCMVSVFGIWLPAGNSWPTLLAFTFIFGFASGGNVSLIPACIGQLCDSRDYGRFLSTAMLSASFGTLTGIPLGGQSSAMPPPPKPRPAAAVLTTENFNTYVVYKRDTKHLLYWMINTSNSIIKKYPNSQDCSPATPQLDINTSGQTTVAGLLAMAQLIARYIQPIPKMVLQLLYWIIQARATYHKEFQRHAANHPDADLERSNASHKHFIDALAHVLEAFGGKDQLSAPQDKRHVNVTREEVEEMLFSNKFSVLHVNPAGGPDSESEQEEQNHGQAIRNKRTKGRKVQSKKSKKGRKAPAQRASDDLEDIPLENYRLLESDEELLLEYTMAVFALRNEWQLLRDYLLEAWDDVAYKGMNTVVATGLCKMAVAMVQRSELSIFVDFLGKDSYEICMLILTRGGHIDEMQKNSIALDKAEGYEGPDLDLREQIMLYAYRDLFDFIKDFRHNRNGKPTKAMQTDTEWDPNFAIADATNEQRIKWRRAYAISWLYDLVNVFSSPFFEHGLADRHQRKNKLEDVDWTTTKVPWKEHRGLFGLNDFAAWVTTLAMQKPGADGDLAKKILPHHVFQLQCVLDATTVTKGWNFDDTGAHLLKPIAWDFRPRRDIDDFVFTRLETSGAQFRGGVTSILTALKIDGDVHRDHDRHYVKARALINLENDLLRSLGTSYLAKPQSSRPPSRFLSTNSNGLWDFSPYMCGEGLAEALQLAYIAGMWLMDVMPEPTMALHIYNMLVEQKRMEPLQMYGFLQREFRNCFFVDGQPPKSDFKNALVKQCGIQNHGLHRFRRNERRLHPKTAGEIRVGHWMFEQNHFFRRKSMLMLYAESNWNPSRIPDSELGINTMVTSGRVGRTKEVIDPVTGESKLEDTDLIKHLKSLGMDEKFMFDFASKVREERKKNGDYSGDETLPRLQMARRLREKSDPHDISAAELMESSKHDLLNDISGKAPLSGINFIWIAAEFADMFRELEMQLQSKQNPLYQRIYESHSRWSHLKRVGLTRFAMEGRNEDCLEAMAHILQASPTQFEEYLYWQEFGVPMCMRMERKMDRALKFAKDTMGAAFFDIEKWKSFLPELIAAMTPHRPDATPTDAPIANRASYIGYKHNTRDFVRWMVKTTIFAMRSRSTDEGEASLPSDIKTTGKFKIADLLSMASFIAKTQVTVSGHIYRLVLSIVRARTTHYEAFKLHVSVFPDPAIERSNATHLYFIDSMLRIFSILGGNVWLAQQMQATQLRARGQQASDINEVKEFIFSNKFDSLNVELCDDQSDSESDTEPAASSKQQKNRKKKGGKGKKSKTAGKKYSKRDDSTSEIDDVSLDHYRILEDDEDLMMRYTIAACAFKSEWTQIRAYVQRMWHDVAFDGLNAATAGATSNLAIAKIKHTELEMFVDFPDNDSYETIIQALTRNDPDGFQSLAEKQAANGTEDCASGQLDTSEQLLIYAYHDLVDFVSDFQKNRSGKPTKFMQAKLGIWDPKFCLRDATKQQRLKWRRTFTINWLYDLVNVYTRHAQKALGTRCLDGSVDVSADGHWGVFRNLFGLHDFAAFVTSLAILKPGSSFRHKILPHHVFLLQCVVDATMIYHGWSICEQGSHNLQLPASEFSPRDDVDEFLDTNGRGGLGYMRSTEVLKDILRIHSESCGDGSVYAHPIDMLQFAEAYLGSCLGSSGFDFGLMMAPSRFSQTNMNGLWDYSPFLCGVGLVEALQVAFNTMMEVWDSMPEPVMLMHLYNMLAKEGYIPSRMPMYTTIHRLFSDAFYAGGEVPVSDYAEASKALVHTIPKRLRKRRTAMAQSDFIKLIGRSRGKHNMLYNMTAQLTLYQDAGWNPSRIPDSLLHPGAALKAVRQGKVGNNATSIDEKRLENFVRQYKCKTQVFDRPKLPDAAPLQVQDVTADCCSDNEDAVDNQQTGFGIWRSETILGDLDVAMIDFGNDINGEYAYTGIDYAMVTIDFIWLLVEIETDLSKMRHPIFTEIYENPRIPNIIMKRCQLVQTALRSHDKEFLTVVAKCFSKREAPGACPRITWPYYWRKMEKPIDRQAKLLMEHMPTQRDRSTVPADVYT</sequence>
<feature type="transmembrane region" description="Helical" evidence="3">
    <location>
        <begin position="286"/>
        <end position="306"/>
    </location>
</feature>
<feature type="transmembrane region" description="Helical" evidence="3">
    <location>
        <begin position="174"/>
        <end position="193"/>
    </location>
</feature>
<feature type="transmembrane region" description="Helical" evidence="3">
    <location>
        <begin position="140"/>
        <end position="162"/>
    </location>
</feature>
<keyword evidence="3" id="KW-0812">Transmembrane</keyword>
<dbReference type="CDD" id="cd17352">
    <property type="entry name" value="MFS_MCT_SLC16"/>
    <property type="match status" value="1"/>
</dbReference>
<feature type="transmembrane region" description="Helical" evidence="3">
    <location>
        <begin position="313"/>
        <end position="334"/>
    </location>
</feature>
<feature type="region of interest" description="Disordered" evidence="2">
    <location>
        <begin position="1581"/>
        <end position="1623"/>
    </location>
</feature>
<feature type="compositionally biased region" description="Basic residues" evidence="2">
    <location>
        <begin position="1597"/>
        <end position="1618"/>
    </location>
</feature>
<feature type="transmembrane region" description="Helical" evidence="3">
    <location>
        <begin position="340"/>
        <end position="363"/>
    </location>
</feature>
<accession>A0A9P6I3J9</accession>
<dbReference type="GeneID" id="62163005"/>
<keyword evidence="3" id="KW-0472">Membrane</keyword>
<reference evidence="5" key="1">
    <citation type="submission" date="2020-03" db="EMBL/GenBank/DDBJ databases">
        <authorList>
            <person name="He L."/>
        </authorList>
    </citation>
    <scope>NUCLEOTIDE SEQUENCE</scope>
    <source>
        <strain evidence="5">CkLH20</strain>
    </source>
</reference>
<name>A0A9P6I3J9_9PEZI</name>
<evidence type="ECO:0000256" key="1">
    <source>
        <dbReference type="ARBA" id="ARBA00004141"/>
    </source>
</evidence>
<dbReference type="InterPro" id="IPR020846">
    <property type="entry name" value="MFS_dom"/>
</dbReference>
<reference evidence="5" key="2">
    <citation type="submission" date="2020-11" db="EMBL/GenBank/DDBJ databases">
        <title>Whole genome sequencing of Colletotrichum sp.</title>
        <authorList>
            <person name="Li H."/>
        </authorList>
    </citation>
    <scope>NUCLEOTIDE SEQUENCE</scope>
    <source>
        <strain evidence="5">CkLH20</strain>
    </source>
</reference>
<evidence type="ECO:0000313" key="6">
    <source>
        <dbReference type="Proteomes" id="UP000781932"/>
    </source>
</evidence>
<dbReference type="SUPFAM" id="SSF103473">
    <property type="entry name" value="MFS general substrate transporter"/>
    <property type="match status" value="1"/>
</dbReference>
<evidence type="ECO:0000256" key="2">
    <source>
        <dbReference type="SAM" id="MobiDB-lite"/>
    </source>
</evidence>
<evidence type="ECO:0000256" key="3">
    <source>
        <dbReference type="SAM" id="Phobius"/>
    </source>
</evidence>
<dbReference type="PANTHER" id="PTHR38795:SF1">
    <property type="entry name" value="DUF6604 DOMAIN-CONTAINING PROTEIN"/>
    <property type="match status" value="1"/>
</dbReference>
<feature type="region of interest" description="Disordered" evidence="2">
    <location>
        <begin position="578"/>
        <end position="626"/>
    </location>
</feature>
<dbReference type="Proteomes" id="UP000781932">
    <property type="component" value="Unassembled WGS sequence"/>
</dbReference>
<dbReference type="GO" id="GO:0022857">
    <property type="term" value="F:transmembrane transporter activity"/>
    <property type="evidence" value="ECO:0007669"/>
    <property type="project" value="InterPro"/>
</dbReference>
<dbReference type="InterPro" id="IPR036259">
    <property type="entry name" value="MFS_trans_sf"/>
</dbReference>
<feature type="transmembrane region" description="Helical" evidence="3">
    <location>
        <begin position="205"/>
        <end position="225"/>
    </location>
</feature>
<feature type="transmembrane region" description="Helical" evidence="3">
    <location>
        <begin position="116"/>
        <end position="134"/>
    </location>
</feature>
<keyword evidence="6" id="KW-1185">Reference proteome</keyword>
<organism evidence="5 6">
    <name type="scientific">Colletotrichum karsti</name>
    <dbReference type="NCBI Taxonomy" id="1095194"/>
    <lineage>
        <taxon>Eukaryota</taxon>
        <taxon>Fungi</taxon>
        <taxon>Dikarya</taxon>
        <taxon>Ascomycota</taxon>
        <taxon>Pezizomycotina</taxon>
        <taxon>Sordariomycetes</taxon>
        <taxon>Hypocreomycetidae</taxon>
        <taxon>Glomerellales</taxon>
        <taxon>Glomerellaceae</taxon>
        <taxon>Colletotrichum</taxon>
        <taxon>Colletotrichum boninense species complex</taxon>
    </lineage>
</organism>
<gene>
    <name evidence="5" type="ORF">CkaCkLH20_07214</name>
</gene>
<feature type="transmembrane region" description="Helical" evidence="3">
    <location>
        <begin position="375"/>
        <end position="395"/>
    </location>
</feature>
<dbReference type="PANTHER" id="PTHR38795">
    <property type="entry name" value="DUF6604 DOMAIN-CONTAINING PROTEIN"/>
    <property type="match status" value="1"/>
</dbReference>